<feature type="domain" description="Zinc finger PHD-type" evidence="10">
    <location>
        <begin position="478"/>
        <end position="549"/>
    </location>
</feature>
<feature type="domain" description="Phorbol-ester/DAG-type" evidence="9">
    <location>
        <begin position="197"/>
        <end position="255"/>
    </location>
</feature>
<feature type="domain" description="Phorbol-ester/DAG-type" evidence="9">
    <location>
        <begin position="656"/>
        <end position="708"/>
    </location>
</feature>
<feature type="domain" description="Zinc finger PHD-type" evidence="10">
    <location>
        <begin position="614"/>
        <end position="691"/>
    </location>
</feature>
<keyword evidence="6" id="KW-0862">Zinc</keyword>
<keyword evidence="5" id="KW-0863">Zinc-finger</keyword>
<dbReference type="PANTHER" id="PTHR23316">
    <property type="entry name" value="IMPORTIN ALPHA"/>
    <property type="match status" value="1"/>
</dbReference>
<feature type="repeat" description="ARM" evidence="8">
    <location>
        <begin position="871"/>
        <end position="914"/>
    </location>
</feature>
<dbReference type="SMART" id="SM00249">
    <property type="entry name" value="PHD"/>
    <property type="match status" value="5"/>
</dbReference>
<dbReference type="SMART" id="SM00185">
    <property type="entry name" value="ARM"/>
    <property type="match status" value="6"/>
</dbReference>
<dbReference type="Proteomes" id="UP000436088">
    <property type="component" value="Unassembled WGS sequence"/>
</dbReference>
<feature type="domain" description="Zinc finger PHD-type" evidence="10">
    <location>
        <begin position="272"/>
        <end position="335"/>
    </location>
</feature>
<feature type="domain" description="Phorbol-ester/DAG-type" evidence="9">
    <location>
        <begin position="256"/>
        <end position="306"/>
    </location>
</feature>
<organism evidence="11 12">
    <name type="scientific">Hibiscus syriacus</name>
    <name type="common">Rose of Sharon</name>
    <dbReference type="NCBI Taxonomy" id="106335"/>
    <lineage>
        <taxon>Eukaryota</taxon>
        <taxon>Viridiplantae</taxon>
        <taxon>Streptophyta</taxon>
        <taxon>Embryophyta</taxon>
        <taxon>Tracheophyta</taxon>
        <taxon>Spermatophyta</taxon>
        <taxon>Magnoliopsida</taxon>
        <taxon>eudicotyledons</taxon>
        <taxon>Gunneridae</taxon>
        <taxon>Pentapetalae</taxon>
        <taxon>rosids</taxon>
        <taxon>malvids</taxon>
        <taxon>Malvales</taxon>
        <taxon>Malvaceae</taxon>
        <taxon>Malvoideae</taxon>
        <taxon>Hibiscus</taxon>
    </lineage>
</organism>
<dbReference type="SMART" id="SM00109">
    <property type="entry name" value="C1"/>
    <property type="match status" value="7"/>
</dbReference>
<dbReference type="Gene3D" id="1.25.10.10">
    <property type="entry name" value="Leucine-rich Repeat Variant"/>
    <property type="match status" value="1"/>
</dbReference>
<keyword evidence="2" id="KW-0813">Transport</keyword>
<dbReference type="Pfam" id="PF03107">
    <property type="entry name" value="C1_2"/>
    <property type="match status" value="4"/>
</dbReference>
<keyword evidence="3" id="KW-0479">Metal-binding</keyword>
<dbReference type="SUPFAM" id="SSF48371">
    <property type="entry name" value="ARM repeat"/>
    <property type="match status" value="1"/>
</dbReference>
<dbReference type="InterPro" id="IPR000225">
    <property type="entry name" value="Armadillo"/>
</dbReference>
<dbReference type="InterPro" id="IPR002219">
    <property type="entry name" value="PKC_DAG/PE"/>
</dbReference>
<comment type="caution">
    <text evidence="11">The sequence shown here is derived from an EMBL/GenBank/DDBJ whole genome shotgun (WGS) entry which is preliminary data.</text>
</comment>
<dbReference type="InterPro" id="IPR011989">
    <property type="entry name" value="ARM-like"/>
</dbReference>
<gene>
    <name evidence="11" type="ORF">F3Y22_tig00110257pilonHSYRG00187</name>
</gene>
<evidence type="ECO:0000256" key="2">
    <source>
        <dbReference type="ARBA" id="ARBA00022448"/>
    </source>
</evidence>
<accession>A0A6A3B5P7</accession>
<evidence type="ECO:0000259" key="9">
    <source>
        <dbReference type="SMART" id="SM00109"/>
    </source>
</evidence>
<dbReference type="InterPro" id="IPR001965">
    <property type="entry name" value="Znf_PHD"/>
</dbReference>
<evidence type="ECO:0000256" key="4">
    <source>
        <dbReference type="ARBA" id="ARBA00022737"/>
    </source>
</evidence>
<name>A0A6A3B5P7_HIBSY</name>
<dbReference type="PROSITE" id="PS50176">
    <property type="entry name" value="ARM_REPEAT"/>
    <property type="match status" value="2"/>
</dbReference>
<dbReference type="Pfam" id="PF00514">
    <property type="entry name" value="Arm"/>
    <property type="match status" value="5"/>
</dbReference>
<dbReference type="InterPro" id="IPR016024">
    <property type="entry name" value="ARM-type_fold"/>
</dbReference>
<feature type="domain" description="Zinc finger PHD-type" evidence="10">
    <location>
        <begin position="161"/>
        <end position="237"/>
    </location>
</feature>
<evidence type="ECO:0000256" key="5">
    <source>
        <dbReference type="ARBA" id="ARBA00022771"/>
    </source>
</evidence>
<reference evidence="11" key="1">
    <citation type="submission" date="2019-09" db="EMBL/GenBank/DDBJ databases">
        <title>Draft genome information of white flower Hibiscus syriacus.</title>
        <authorList>
            <person name="Kim Y.-M."/>
        </authorList>
    </citation>
    <scope>NUCLEOTIDE SEQUENCE [LARGE SCALE GENOMIC DNA]</scope>
    <source>
        <strain evidence="11">YM2019G1</strain>
    </source>
</reference>
<feature type="domain" description="Zinc finger PHD-type" evidence="10">
    <location>
        <begin position="24"/>
        <end position="92"/>
    </location>
</feature>
<keyword evidence="4" id="KW-0677">Repeat</keyword>
<feature type="domain" description="Phorbol-ester/DAG-type" evidence="9">
    <location>
        <begin position="597"/>
        <end position="647"/>
    </location>
</feature>
<feature type="domain" description="Phorbol-ester/DAG-type" evidence="9">
    <location>
        <begin position="73"/>
        <end position="128"/>
    </location>
</feature>
<evidence type="ECO:0000313" key="11">
    <source>
        <dbReference type="EMBL" id="KAE8712454.1"/>
    </source>
</evidence>
<evidence type="ECO:0000259" key="10">
    <source>
        <dbReference type="SMART" id="SM00249"/>
    </source>
</evidence>
<evidence type="ECO:0000256" key="3">
    <source>
        <dbReference type="ARBA" id="ARBA00022723"/>
    </source>
</evidence>
<keyword evidence="7" id="KW-0653">Protein transport</keyword>
<sequence>MFIQCFNECDHHSCRYVEKAEGKCCDECGGKISVSDGAFSCQGCDVCLHKSCAVKKPDRNLSHEITHPLHLQHPLELQCLGSSRDFICDKCLYVSSGYRYMCYSCGFTLDFACASLASEELPKDGEPLRFKDGKKKTIQHYSHGHKLSFFKYRKIHEEDLDCFWCEKHLSGVCYGCTACKFYLHAGCSDKIPRTLAHPFHPAHPLRLSYANGDCYACKSPVADFLSDDFGYMCEMCSFRIDIDCAKLFPTLKLACHPHLLAYFTYYDGGASICRTCGKHCGGGAIICRCVQCDVSFHLKCVLPSQATSKYHRHPLILTESVKEDDSDEFCCDVCEKERDPKHPVYYCQSCTFVAHIQCLLPHDDDEDETASSMKSEEALSEKEMEQNEGANGINALIKADQAIFKMKVIRDFPFHEVLAVATISSHDKFVGFIPFNVKTEFHKQTASEHSENSRSLFRPIIHEDKMYEVTEELKGEKYCRGCRLVLDSPIYLCDMCEDFYLHEKCAKLPEEIRHPFHSTHPLYLNTSLLHLLYARERWRNRFITCDECKDICRGFIYLCEQCDFKLDVKCAALTSHGTGVSQEEKMNRVTELHHFSHQHKLVLGYCSDPLEETGCKICDLSILGPAYFCSESCEFIVHESCLRLPQKIQVPFHLKHMLVIQKPGEHSNPQCYACPLYIFRDSFAYSCEDCQLDLHPICANSLKRPLKCESHLDDLYYFGIDYQFLCADYSYSTWETHLTYTVKSKYHCHPLTLTDSFVEDDSGLYYCDFCEKERNPKDHVYYCKECNGQTIAHIECVLQREVEDVSCEESLQKKRREAPPQPQPILLENVPAMVIGVWTDDTNLQLKATAQFRELLSVENSPPIDQVIQAGVVPRFVEFLLREDFPQLQFEAAWLLTNIASGTSENTKVVIDHGAVPIFIKLLDSLSDDVREQSIWALGNVAGDSTASRDVVLGHGALLPLLANLNEHPKLSVLRIATWTLLNFCRGKPRPPFDQYHCQGTSYFFYRLSLHFLHWHVLFIQMMKKSYVISCWALSYLSNDEIQAVIEAGVCRRLVELLLHSSLSVLKPALRIAGNIVAGNDVQLQAVIEADIKSPLVHLLQNAEFDIKGEAARAISNAISSGTLDQIRFLAHQGCIKPLCDLLICRDPRIVKVCLEGLENILEVGEGDKTMGTSGGVNPYAQMIGDAKGREKIGRVGVVAMSQVGAGQQGNATSMEFSKNTKAFTNKKVNVNLDETNFLLWKQEVLLIGRSHRFEWFLTRLMRPLSETTVNKAGGMVPNDNYEVCFGQKRAATAVRSTVLQSFANQSTTDVMSLRYKLQPLKKGSDSMHVYLTRMKET</sequence>
<evidence type="ECO:0000256" key="7">
    <source>
        <dbReference type="ARBA" id="ARBA00022927"/>
    </source>
</evidence>
<keyword evidence="12" id="KW-1185">Reference proteome</keyword>
<evidence type="ECO:0000256" key="8">
    <source>
        <dbReference type="PROSITE-ProRule" id="PRU00259"/>
    </source>
</evidence>
<dbReference type="InterPro" id="IPR046349">
    <property type="entry name" value="C1-like_sf"/>
</dbReference>
<feature type="domain" description="Phorbol-ester/DAG-type" evidence="9">
    <location>
        <begin position="530"/>
        <end position="576"/>
    </location>
</feature>
<feature type="domain" description="Phorbol-ester/DAG-type" evidence="9">
    <location>
        <begin position="9"/>
        <end position="58"/>
    </location>
</feature>
<dbReference type="InterPro" id="IPR004146">
    <property type="entry name" value="DC1"/>
</dbReference>
<dbReference type="GO" id="GO:0015031">
    <property type="term" value="P:protein transport"/>
    <property type="evidence" value="ECO:0007669"/>
    <property type="project" value="UniProtKB-KW"/>
</dbReference>
<dbReference type="GO" id="GO:0008270">
    <property type="term" value="F:zinc ion binding"/>
    <property type="evidence" value="ECO:0007669"/>
    <property type="project" value="UniProtKB-KW"/>
</dbReference>
<comment type="similarity">
    <text evidence="1">Belongs to the importin alpha family.</text>
</comment>
<dbReference type="EMBL" id="VEPZ02000897">
    <property type="protein sequence ID" value="KAE8712454.1"/>
    <property type="molecule type" value="Genomic_DNA"/>
</dbReference>
<dbReference type="SUPFAM" id="SSF57889">
    <property type="entry name" value="Cysteine-rich domain"/>
    <property type="match status" value="7"/>
</dbReference>
<evidence type="ECO:0000313" key="12">
    <source>
        <dbReference type="Proteomes" id="UP000436088"/>
    </source>
</evidence>
<feature type="repeat" description="ARM" evidence="8">
    <location>
        <begin position="914"/>
        <end position="956"/>
    </location>
</feature>
<evidence type="ECO:0000256" key="1">
    <source>
        <dbReference type="ARBA" id="ARBA00010394"/>
    </source>
</evidence>
<evidence type="ECO:0000256" key="6">
    <source>
        <dbReference type="ARBA" id="ARBA00022833"/>
    </source>
</evidence>
<proteinExistence type="inferred from homology"/>
<protein>
    <submittedName>
        <fullName evidence="11">Importin subunit alpha-1b</fullName>
    </submittedName>
</protein>